<dbReference type="Proteomes" id="UP000805193">
    <property type="component" value="Unassembled WGS sequence"/>
</dbReference>
<protein>
    <submittedName>
        <fullName evidence="1">Uncharacterized protein</fullName>
    </submittedName>
</protein>
<keyword evidence="2" id="KW-1185">Reference proteome</keyword>
<gene>
    <name evidence="1" type="ORF">HPB47_010121</name>
</gene>
<name>A0AC60P0B7_IXOPE</name>
<accession>A0AC60P0B7</accession>
<proteinExistence type="predicted"/>
<comment type="caution">
    <text evidence="1">The sequence shown here is derived from an EMBL/GenBank/DDBJ whole genome shotgun (WGS) entry which is preliminary data.</text>
</comment>
<organism evidence="1 2">
    <name type="scientific">Ixodes persulcatus</name>
    <name type="common">Taiga tick</name>
    <dbReference type="NCBI Taxonomy" id="34615"/>
    <lineage>
        <taxon>Eukaryota</taxon>
        <taxon>Metazoa</taxon>
        <taxon>Ecdysozoa</taxon>
        <taxon>Arthropoda</taxon>
        <taxon>Chelicerata</taxon>
        <taxon>Arachnida</taxon>
        <taxon>Acari</taxon>
        <taxon>Parasitiformes</taxon>
        <taxon>Ixodida</taxon>
        <taxon>Ixodoidea</taxon>
        <taxon>Ixodidae</taxon>
        <taxon>Ixodinae</taxon>
        <taxon>Ixodes</taxon>
    </lineage>
</organism>
<evidence type="ECO:0000313" key="1">
    <source>
        <dbReference type="EMBL" id="KAG0412730.1"/>
    </source>
</evidence>
<sequence>MTRLDGLAVLCLAVIICFAKSQETGRLFPEDLRWTNEIGDNHLDTGRKVNVTLFYESMCPYCREFITDQLYPTYELLRDYMVVVLVPFGNAHIDNKTLRNGKTYVSITCQHGVNECKGNKIEACAIKKYKMTSLWLPFVACMSRFPDPHKQGKMCADSFHLEWPAVGQCADGKEGQDLLYQMGRLTEDHRPPIHYVPYIDFDGVHDEKAEHEARGNLLGVVCKKLGEVKPKVCYGH</sequence>
<dbReference type="EMBL" id="JABSTQ010011328">
    <property type="protein sequence ID" value="KAG0412730.1"/>
    <property type="molecule type" value="Genomic_DNA"/>
</dbReference>
<evidence type="ECO:0000313" key="2">
    <source>
        <dbReference type="Proteomes" id="UP000805193"/>
    </source>
</evidence>
<reference evidence="1 2" key="1">
    <citation type="journal article" date="2020" name="Cell">
        <title>Large-Scale Comparative Analyses of Tick Genomes Elucidate Their Genetic Diversity and Vector Capacities.</title>
        <authorList>
            <consortium name="Tick Genome and Microbiome Consortium (TIGMIC)"/>
            <person name="Jia N."/>
            <person name="Wang J."/>
            <person name="Shi W."/>
            <person name="Du L."/>
            <person name="Sun Y."/>
            <person name="Zhan W."/>
            <person name="Jiang J.F."/>
            <person name="Wang Q."/>
            <person name="Zhang B."/>
            <person name="Ji P."/>
            <person name="Bell-Sakyi L."/>
            <person name="Cui X.M."/>
            <person name="Yuan T.T."/>
            <person name="Jiang B.G."/>
            <person name="Yang W.F."/>
            <person name="Lam T.T."/>
            <person name="Chang Q.C."/>
            <person name="Ding S.J."/>
            <person name="Wang X.J."/>
            <person name="Zhu J.G."/>
            <person name="Ruan X.D."/>
            <person name="Zhao L."/>
            <person name="Wei J.T."/>
            <person name="Ye R.Z."/>
            <person name="Que T.C."/>
            <person name="Du C.H."/>
            <person name="Zhou Y.H."/>
            <person name="Cheng J.X."/>
            <person name="Dai P.F."/>
            <person name="Guo W.B."/>
            <person name="Han X.H."/>
            <person name="Huang E.J."/>
            <person name="Li L.F."/>
            <person name="Wei W."/>
            <person name="Gao Y.C."/>
            <person name="Liu J.Z."/>
            <person name="Shao H.Z."/>
            <person name="Wang X."/>
            <person name="Wang C.C."/>
            <person name="Yang T.C."/>
            <person name="Huo Q.B."/>
            <person name="Li W."/>
            <person name="Chen H.Y."/>
            <person name="Chen S.E."/>
            <person name="Zhou L.G."/>
            <person name="Ni X.B."/>
            <person name="Tian J.H."/>
            <person name="Sheng Y."/>
            <person name="Liu T."/>
            <person name="Pan Y.S."/>
            <person name="Xia L.Y."/>
            <person name="Li J."/>
            <person name="Zhao F."/>
            <person name="Cao W.C."/>
        </authorList>
    </citation>
    <scope>NUCLEOTIDE SEQUENCE [LARGE SCALE GENOMIC DNA]</scope>
    <source>
        <strain evidence="1">Iper-2018</strain>
    </source>
</reference>